<proteinExistence type="predicted"/>
<comment type="caution">
    <text evidence="2">The sequence shown here is derived from an EMBL/GenBank/DDBJ whole genome shotgun (WGS) entry which is preliminary data.</text>
</comment>
<feature type="compositionally biased region" description="Basic and acidic residues" evidence="1">
    <location>
        <begin position="207"/>
        <end position="218"/>
    </location>
</feature>
<reference evidence="2 3" key="2">
    <citation type="submission" date="2019-02" db="EMBL/GenBank/DDBJ databases">
        <title>'Lichenibacterium ramalinii' gen. nov. sp. nov., 'Lichenibacterium minor' gen. nov. sp. nov.</title>
        <authorList>
            <person name="Pankratov T."/>
        </authorList>
    </citation>
    <scope>NUCLEOTIDE SEQUENCE [LARGE SCALE GENOMIC DNA]</scope>
    <source>
        <strain evidence="2 3">RmlP001</strain>
    </source>
</reference>
<sequence>MFVEECRRAVMAAPLTGLDALSKGVWQAYGAGVLDDEETGVLCELIAARRACSEQLARAPRRVGSRPRTSASLERRRSWTASGWLPPAIAARFTMGEAAALAVIIAEAAKAGRCGLPIGAIAGRAGVCATTVRNALREARRLGLVRVEERRLSYARSLPNLVTIAGRELALWVRTRARVARQEGGCKIVMATTNLHFHSAARPAPAAREKGIRGRESDGLGDARAGLA</sequence>
<organism evidence="2 3">
    <name type="scientific">Lichenibacterium ramalinae</name>
    <dbReference type="NCBI Taxonomy" id="2316527"/>
    <lineage>
        <taxon>Bacteria</taxon>
        <taxon>Pseudomonadati</taxon>
        <taxon>Pseudomonadota</taxon>
        <taxon>Alphaproteobacteria</taxon>
        <taxon>Hyphomicrobiales</taxon>
        <taxon>Lichenihabitantaceae</taxon>
        <taxon>Lichenibacterium</taxon>
    </lineage>
</organism>
<dbReference type="OrthoDB" id="8005824at2"/>
<dbReference type="EMBL" id="QYBC01000044">
    <property type="protein sequence ID" value="RYB01373.1"/>
    <property type="molecule type" value="Genomic_DNA"/>
</dbReference>
<evidence type="ECO:0000313" key="3">
    <source>
        <dbReference type="Proteomes" id="UP000289411"/>
    </source>
</evidence>
<dbReference type="AlphaFoldDB" id="A0A4Q2R6P1"/>
<gene>
    <name evidence="2" type="ORF">D3272_26430</name>
</gene>
<name>A0A4Q2R6P1_9HYPH</name>
<keyword evidence="3" id="KW-1185">Reference proteome</keyword>
<reference evidence="2 3" key="1">
    <citation type="submission" date="2018-09" db="EMBL/GenBank/DDBJ databases">
        <authorList>
            <person name="Grouzdev D.S."/>
            <person name="Krutkina M.S."/>
        </authorList>
    </citation>
    <scope>NUCLEOTIDE SEQUENCE [LARGE SCALE GENOMIC DNA]</scope>
    <source>
        <strain evidence="2 3">RmlP001</strain>
    </source>
</reference>
<evidence type="ECO:0000313" key="2">
    <source>
        <dbReference type="EMBL" id="RYB01373.1"/>
    </source>
</evidence>
<evidence type="ECO:0000256" key="1">
    <source>
        <dbReference type="SAM" id="MobiDB-lite"/>
    </source>
</evidence>
<dbReference type="Proteomes" id="UP000289411">
    <property type="component" value="Unassembled WGS sequence"/>
</dbReference>
<protein>
    <submittedName>
        <fullName evidence="2">Transcriptional regulator</fullName>
    </submittedName>
</protein>
<feature type="region of interest" description="Disordered" evidence="1">
    <location>
        <begin position="200"/>
        <end position="228"/>
    </location>
</feature>
<dbReference type="RefSeq" id="WP_129222235.1">
    <property type="nucleotide sequence ID" value="NZ_QYBC01000044.1"/>
</dbReference>
<accession>A0A4Q2R6P1</accession>